<dbReference type="PANTHER" id="PTHR46401:SF2">
    <property type="entry name" value="GLYCOSYLTRANSFERASE WBBK-RELATED"/>
    <property type="match status" value="1"/>
</dbReference>
<dbReference type="GO" id="GO:0009103">
    <property type="term" value="P:lipopolysaccharide biosynthetic process"/>
    <property type="evidence" value="ECO:0007669"/>
    <property type="project" value="TreeGrafter"/>
</dbReference>
<organism evidence="2 3">
    <name type="scientific">Parabacteroides distasonis</name>
    <dbReference type="NCBI Taxonomy" id="823"/>
    <lineage>
        <taxon>Bacteria</taxon>
        <taxon>Pseudomonadati</taxon>
        <taxon>Bacteroidota</taxon>
        <taxon>Bacteroidia</taxon>
        <taxon>Bacteroidales</taxon>
        <taxon>Tannerellaceae</taxon>
        <taxon>Parabacteroides</taxon>
    </lineage>
</organism>
<comment type="caution">
    <text evidence="2">The sequence shown here is derived from an EMBL/GenBank/DDBJ whole genome shotgun (WGS) entry which is preliminary data.</text>
</comment>
<dbReference type="RefSeq" id="WP_259012284.1">
    <property type="nucleotide sequence ID" value="NZ_JANUTI010000002.1"/>
</dbReference>
<evidence type="ECO:0000256" key="1">
    <source>
        <dbReference type="ARBA" id="ARBA00022679"/>
    </source>
</evidence>
<name>A0AAW6F9F9_PARDI</name>
<dbReference type="Proteomes" id="UP001211522">
    <property type="component" value="Unassembled WGS sequence"/>
</dbReference>
<dbReference type="GO" id="GO:0016757">
    <property type="term" value="F:glycosyltransferase activity"/>
    <property type="evidence" value="ECO:0007669"/>
    <property type="project" value="TreeGrafter"/>
</dbReference>
<dbReference type="SUPFAM" id="SSF53756">
    <property type="entry name" value="UDP-Glycosyltransferase/glycogen phosphorylase"/>
    <property type="match status" value="1"/>
</dbReference>
<dbReference type="EMBL" id="JAQMPX010000118">
    <property type="protein sequence ID" value="MDB9140075.1"/>
    <property type="molecule type" value="Genomic_DNA"/>
</dbReference>
<accession>A0AAW6F9F9</accession>
<reference evidence="2" key="1">
    <citation type="submission" date="2023-01" db="EMBL/GenBank/DDBJ databases">
        <title>Human gut microbiome strain richness.</title>
        <authorList>
            <person name="Chen-Liaw A."/>
        </authorList>
    </citation>
    <scope>NUCLEOTIDE SEQUENCE</scope>
    <source>
        <strain evidence="2">D35st1_E5_D35t1_190705</strain>
    </source>
</reference>
<keyword evidence="1" id="KW-0808">Transferase</keyword>
<dbReference type="PANTHER" id="PTHR46401">
    <property type="entry name" value="GLYCOSYLTRANSFERASE WBBK-RELATED"/>
    <property type="match status" value="1"/>
</dbReference>
<protein>
    <submittedName>
        <fullName evidence="2">Glycosyltransferase</fullName>
    </submittedName>
</protein>
<dbReference type="CDD" id="cd03801">
    <property type="entry name" value="GT4_PimA-like"/>
    <property type="match status" value="1"/>
</dbReference>
<evidence type="ECO:0000313" key="2">
    <source>
        <dbReference type="EMBL" id="MDB9140075.1"/>
    </source>
</evidence>
<dbReference type="Gene3D" id="3.40.50.2000">
    <property type="entry name" value="Glycogen Phosphorylase B"/>
    <property type="match status" value="2"/>
</dbReference>
<evidence type="ECO:0000313" key="3">
    <source>
        <dbReference type="Proteomes" id="UP001211522"/>
    </source>
</evidence>
<sequence>MMKVYYYHMVPVKFYYEDWKAGKIPGHLLYGLTHLSQYGVECIYHTFPFNPYLHKWKLMFYNLWKILFCSQRYDAVYAVTHTGLELLIFMRTLGLFRKPIVIWHHTAVVVPENCIRRWGSTLFYKGIDKMFFFSESLLLESLKTKKLKKENAIVVHWGADLAFYDRLIAKRQTSSHFISTGRENRDLITLISAFNQLTESCDIYTTRSGGRVCDYELLVQKEIGLLKENIHFHIVDSTHLEMAEKTNNAFAVLISCLDFPYTVGLTSLVEALALGLPILSTDNPTFPFDVEKEEVGIKIAYGDVNGWVEAVRCLSEHPEFAKSFGKKARALAEKIYNLDQCTSEIAKVLLSLKR</sequence>
<proteinExistence type="predicted"/>
<gene>
    <name evidence="2" type="ORF">PN612_16425</name>
</gene>
<dbReference type="AlphaFoldDB" id="A0AAW6F9F9"/>